<reference evidence="1 2" key="1">
    <citation type="journal article" date="2019" name="Int. J. Syst. Evol. Microbiol.">
        <title>The Global Catalogue of Microorganisms (GCM) 10K type strain sequencing project: providing services to taxonomists for standard genome sequencing and annotation.</title>
        <authorList>
            <consortium name="The Broad Institute Genomics Platform"/>
            <consortium name="The Broad Institute Genome Sequencing Center for Infectious Disease"/>
            <person name="Wu L."/>
            <person name="Ma J."/>
        </authorList>
    </citation>
    <scope>NUCLEOTIDE SEQUENCE [LARGE SCALE GENOMIC DNA]</scope>
    <source>
        <strain evidence="1 2">JCM 14736</strain>
    </source>
</reference>
<keyword evidence="2" id="KW-1185">Reference proteome</keyword>
<accession>A0ABN2LLV4</accession>
<dbReference type="EMBL" id="BAAAOB010000002">
    <property type="protein sequence ID" value="GAA1793150.1"/>
    <property type="molecule type" value="Genomic_DNA"/>
</dbReference>
<evidence type="ECO:0000313" key="2">
    <source>
        <dbReference type="Proteomes" id="UP001500851"/>
    </source>
</evidence>
<name>A0ABN2LLV4_9MICO</name>
<sequence length="144" mass="15517">MGVINTYFIASDDAAAASVVETGPDAAHGPVLDAVDPTVQAGTLQELLTGEPYDTITGERSWARLVSEPDHDSAWVVSLPGTFTEALAGASDERLAEVVDPWSETEEFWGAGDPQQLLPMLRDWRALARTARERGAGLYCWNSL</sequence>
<comment type="caution">
    <text evidence="1">The sequence shown here is derived from an EMBL/GenBank/DDBJ whole genome shotgun (WGS) entry which is preliminary data.</text>
</comment>
<organism evidence="1 2">
    <name type="scientific">Leucobacter iarius</name>
    <dbReference type="NCBI Taxonomy" id="333963"/>
    <lineage>
        <taxon>Bacteria</taxon>
        <taxon>Bacillati</taxon>
        <taxon>Actinomycetota</taxon>
        <taxon>Actinomycetes</taxon>
        <taxon>Micrococcales</taxon>
        <taxon>Microbacteriaceae</taxon>
        <taxon>Leucobacter</taxon>
    </lineage>
</organism>
<evidence type="ECO:0000313" key="1">
    <source>
        <dbReference type="EMBL" id="GAA1793150.1"/>
    </source>
</evidence>
<protein>
    <submittedName>
        <fullName evidence="1">Uncharacterized protein</fullName>
    </submittedName>
</protein>
<dbReference type="Proteomes" id="UP001500851">
    <property type="component" value="Unassembled WGS sequence"/>
</dbReference>
<dbReference type="RefSeq" id="WP_344032285.1">
    <property type="nucleotide sequence ID" value="NZ_BAAAOB010000002.1"/>
</dbReference>
<gene>
    <name evidence="1" type="ORF">GCM10009768_22640</name>
</gene>
<proteinExistence type="predicted"/>